<evidence type="ECO:0000256" key="1">
    <source>
        <dbReference type="SAM" id="MobiDB-lite"/>
    </source>
</evidence>
<dbReference type="AlphaFoldDB" id="A0A495KA46"/>
<accession>A0A495KA46</accession>
<organism evidence="3 4">
    <name type="scientific">Williamsia marianensis</name>
    <dbReference type="NCBI Taxonomy" id="85044"/>
    <lineage>
        <taxon>Bacteria</taxon>
        <taxon>Bacillati</taxon>
        <taxon>Actinomycetota</taxon>
        <taxon>Actinomycetes</taxon>
        <taxon>Mycobacteriales</taxon>
        <taxon>Nocardiaceae</taxon>
        <taxon>Williamsia</taxon>
    </lineage>
</organism>
<feature type="domain" description="VOC" evidence="2">
    <location>
        <begin position="4"/>
        <end position="111"/>
    </location>
</feature>
<dbReference type="PANTHER" id="PTHR33993">
    <property type="entry name" value="GLYOXALASE-RELATED"/>
    <property type="match status" value="1"/>
</dbReference>
<dbReference type="EMBL" id="RBKV01000001">
    <property type="protein sequence ID" value="RKR97359.1"/>
    <property type="molecule type" value="Genomic_DNA"/>
</dbReference>
<dbReference type="InterPro" id="IPR053863">
    <property type="entry name" value="Glyoxy/Ble-like_N"/>
</dbReference>
<dbReference type="CDD" id="cd07247">
    <property type="entry name" value="SgaA_N_like"/>
    <property type="match status" value="1"/>
</dbReference>
<dbReference type="RefSeq" id="WP_062795027.1">
    <property type="nucleotide sequence ID" value="NZ_CBCRXS010000007.1"/>
</dbReference>
<gene>
    <name evidence="3" type="ORF">DFJ75_4230</name>
</gene>
<evidence type="ECO:0000259" key="2">
    <source>
        <dbReference type="PROSITE" id="PS51819"/>
    </source>
</evidence>
<dbReference type="Pfam" id="PF22677">
    <property type="entry name" value="Ble-like_N"/>
    <property type="match status" value="1"/>
</dbReference>
<dbReference type="InterPro" id="IPR052164">
    <property type="entry name" value="Anthracycline_SecMetBiosynth"/>
</dbReference>
<dbReference type="SUPFAM" id="SSF54593">
    <property type="entry name" value="Glyoxalase/Bleomycin resistance protein/Dihydroxybiphenyl dioxygenase"/>
    <property type="match status" value="1"/>
</dbReference>
<evidence type="ECO:0000313" key="4">
    <source>
        <dbReference type="Proteomes" id="UP000274762"/>
    </source>
</evidence>
<protein>
    <recommendedName>
        <fullName evidence="2">VOC domain-containing protein</fullName>
    </recommendedName>
</protein>
<dbReference type="PANTHER" id="PTHR33993:SF14">
    <property type="entry name" value="GB|AAF24581.1"/>
    <property type="match status" value="1"/>
</dbReference>
<dbReference type="Gene3D" id="3.10.180.10">
    <property type="entry name" value="2,3-Dihydroxybiphenyl 1,2-Dioxygenase, domain 1"/>
    <property type="match status" value="1"/>
</dbReference>
<feature type="compositionally biased region" description="Low complexity" evidence="1">
    <location>
        <begin position="111"/>
        <end position="124"/>
    </location>
</feature>
<dbReference type="InterPro" id="IPR029068">
    <property type="entry name" value="Glyas_Bleomycin-R_OHBP_Dase"/>
</dbReference>
<evidence type="ECO:0000313" key="3">
    <source>
        <dbReference type="EMBL" id="RKR97359.1"/>
    </source>
</evidence>
<sequence>MPAGPTHFELGVDDAERAKVFYSKLFGWTFHPVGEGREGWIETGGVPGGLHENDPNPGVVVYFSVPDLDHALTTAGELGGQPGRPSAEEPGFGRFAECIDDQGTRFGLHQPPSAGTPGAAGPAR</sequence>
<dbReference type="InterPro" id="IPR037523">
    <property type="entry name" value="VOC_core"/>
</dbReference>
<comment type="caution">
    <text evidence="3">The sequence shown here is derived from an EMBL/GenBank/DDBJ whole genome shotgun (WGS) entry which is preliminary data.</text>
</comment>
<reference evidence="3 4" key="1">
    <citation type="submission" date="2018-10" db="EMBL/GenBank/DDBJ databases">
        <title>Sequencing the genomes of 1000 actinobacteria strains.</title>
        <authorList>
            <person name="Klenk H.-P."/>
        </authorList>
    </citation>
    <scope>NUCLEOTIDE SEQUENCE [LARGE SCALE GENOMIC DNA]</scope>
    <source>
        <strain evidence="3 4">DSM 44343</strain>
    </source>
</reference>
<feature type="region of interest" description="Disordered" evidence="1">
    <location>
        <begin position="103"/>
        <end position="124"/>
    </location>
</feature>
<dbReference type="Proteomes" id="UP000274762">
    <property type="component" value="Unassembled WGS sequence"/>
</dbReference>
<dbReference type="OrthoDB" id="9793039at2"/>
<dbReference type="PROSITE" id="PS51819">
    <property type="entry name" value="VOC"/>
    <property type="match status" value="1"/>
</dbReference>
<name>A0A495KA46_WILMA</name>
<proteinExistence type="predicted"/>